<sequence>MQEQSDQVYVDLLEEDKPISGQKFVCVSFVSPEKILKQKELYKFEKFTSTWDFVKSMDQFQSFLNFVSYKYNIPSDTLGEEYKEFIKDEGHKMKVNSTIEEDYKNFIDVKCDELEKQFNTEHKFQTSTRGVKIRGVYSTQEEAEMRCKSLREVDANHDVYVGPVGLWMPWDPDAYKTGRVEYLETELNQLMHEKAKNEDSAKVEFDKRVKEAKENAIEENIKLAEKSGNTLTQTIKEDGTLLNVREVNYDEIPDESVVMDPKASTDARRQLFENHNVDTSMVTHQ</sequence>
<dbReference type="EMBL" id="MN740360">
    <property type="protein sequence ID" value="QHU02555.1"/>
    <property type="molecule type" value="Genomic_DNA"/>
</dbReference>
<protein>
    <submittedName>
        <fullName evidence="1">Uncharacterized protein</fullName>
    </submittedName>
</protein>
<name>A0A6C0J9T3_9ZZZZ</name>
<organism evidence="1">
    <name type="scientific">viral metagenome</name>
    <dbReference type="NCBI Taxonomy" id="1070528"/>
    <lineage>
        <taxon>unclassified sequences</taxon>
        <taxon>metagenomes</taxon>
        <taxon>organismal metagenomes</taxon>
    </lineage>
</organism>
<reference evidence="1" key="1">
    <citation type="journal article" date="2020" name="Nature">
        <title>Giant virus diversity and host interactions through global metagenomics.</title>
        <authorList>
            <person name="Schulz F."/>
            <person name="Roux S."/>
            <person name="Paez-Espino D."/>
            <person name="Jungbluth S."/>
            <person name="Walsh D.A."/>
            <person name="Denef V.J."/>
            <person name="McMahon K.D."/>
            <person name="Konstantinidis K.T."/>
            <person name="Eloe-Fadrosh E.A."/>
            <person name="Kyrpides N.C."/>
            <person name="Woyke T."/>
        </authorList>
    </citation>
    <scope>NUCLEOTIDE SEQUENCE</scope>
    <source>
        <strain evidence="1">GVMAG-M-3300025880-76</strain>
    </source>
</reference>
<dbReference type="Pfam" id="PF19150">
    <property type="entry name" value="DUF5832"/>
    <property type="match status" value="1"/>
</dbReference>
<accession>A0A6C0J9T3</accession>
<proteinExistence type="predicted"/>
<dbReference type="InterPro" id="IPR043872">
    <property type="entry name" value="DUF5832"/>
</dbReference>
<dbReference type="AlphaFoldDB" id="A0A6C0J9T3"/>
<evidence type="ECO:0000313" key="1">
    <source>
        <dbReference type="EMBL" id="QHU02555.1"/>
    </source>
</evidence>